<feature type="domain" description="Fibronectin type-III" evidence="16">
    <location>
        <begin position="1112"/>
        <end position="1211"/>
    </location>
</feature>
<dbReference type="InterPro" id="IPR003599">
    <property type="entry name" value="Ig_sub"/>
</dbReference>
<organism evidence="17 18">
    <name type="scientific">Acanthaster planci</name>
    <name type="common">Crown-of-thorns starfish</name>
    <dbReference type="NCBI Taxonomy" id="133434"/>
    <lineage>
        <taxon>Eukaryota</taxon>
        <taxon>Metazoa</taxon>
        <taxon>Echinodermata</taxon>
        <taxon>Eleutherozoa</taxon>
        <taxon>Asterozoa</taxon>
        <taxon>Asteroidea</taxon>
        <taxon>Valvatacea</taxon>
        <taxon>Valvatida</taxon>
        <taxon>Acanthasteridae</taxon>
        <taxon>Acanthaster</taxon>
    </lineage>
</organism>
<dbReference type="SMART" id="SM00060">
    <property type="entry name" value="FN3"/>
    <property type="match status" value="13"/>
</dbReference>
<feature type="domain" description="Ig-like" evidence="15">
    <location>
        <begin position="424"/>
        <end position="507"/>
    </location>
</feature>
<evidence type="ECO:0000259" key="16">
    <source>
        <dbReference type="PROSITE" id="PS50853"/>
    </source>
</evidence>
<dbReference type="Pfam" id="PF00041">
    <property type="entry name" value="fn3"/>
    <property type="match status" value="13"/>
</dbReference>
<comment type="similarity">
    <text evidence="2">Belongs to the interleukin-1 receptor family.</text>
</comment>
<dbReference type="GO" id="GO:0098609">
    <property type="term" value="P:cell-cell adhesion"/>
    <property type="evidence" value="ECO:0007669"/>
    <property type="project" value="TreeGrafter"/>
</dbReference>
<feature type="region of interest" description="Disordered" evidence="13">
    <location>
        <begin position="1905"/>
        <end position="1925"/>
    </location>
</feature>
<feature type="transmembrane region" description="Helical" evidence="14">
    <location>
        <begin position="1937"/>
        <end position="1961"/>
    </location>
</feature>
<dbReference type="Gene3D" id="2.60.40.10">
    <property type="entry name" value="Immunoglobulins"/>
    <property type="match status" value="19"/>
</dbReference>
<feature type="domain" description="Ig-like" evidence="15">
    <location>
        <begin position="238"/>
        <end position="323"/>
    </location>
</feature>
<dbReference type="Pfam" id="PF07679">
    <property type="entry name" value="I-set"/>
    <property type="match status" value="2"/>
</dbReference>
<dbReference type="InterPro" id="IPR004074">
    <property type="entry name" value="IL-1_rcpt_I/II-typ"/>
</dbReference>
<evidence type="ECO:0000256" key="7">
    <source>
        <dbReference type="ARBA" id="ARBA00022989"/>
    </source>
</evidence>
<dbReference type="PRINTS" id="PR01536">
    <property type="entry name" value="INTRLKN1R12F"/>
</dbReference>
<feature type="domain" description="Fibronectin type-III" evidence="16">
    <location>
        <begin position="1613"/>
        <end position="1715"/>
    </location>
</feature>
<dbReference type="FunFam" id="2.60.40.10:FF:000107">
    <property type="entry name" value="Myosin, light chain kinase a"/>
    <property type="match status" value="1"/>
</dbReference>
<evidence type="ECO:0000256" key="2">
    <source>
        <dbReference type="ARBA" id="ARBA00009752"/>
    </source>
</evidence>
<feature type="compositionally biased region" description="Polar residues" evidence="13">
    <location>
        <begin position="1911"/>
        <end position="1923"/>
    </location>
</feature>
<dbReference type="FunFam" id="2.60.40.10:FF:000158">
    <property type="entry name" value="Sidekick cell adhesion molecule 2"/>
    <property type="match status" value="1"/>
</dbReference>
<keyword evidence="4" id="KW-0732">Signal</keyword>
<sequence length="2164" mass="236740">MTDTSDNNRGLSQNSLCQRCVNSRSCCNQQSWVLTAWFLYSCFCIASSAVPPFINRHPQGDTAFAGNTELLSCQALGDTPLEYQWLKDNLILGNYDAQGAAYLLRNIQRSDAGEYRCRVRNDIGTVMSKRAVLHVAYFDSFVGGDRTEIATAGQAVILSCPDVDSFPAASIKWRKDGDDVSSDNKIVTIDNRLVILDSSSADEGVYTCLAKNDFTQESRVSPSITLTVQGVNPPSIVPSIVVPPRDTVFIQGDSIANMECIVNARPLVDLSITWKRNGVVLQTGGTEAFTYQIRSPSQSTKGVYECEAAMPSGVSVRATANLTSYNRGPPTFVNPPQQTTISSVGSDVTIPCEAAGTPRPIVTWFKNTVDVTTLGLSRFQVLDSGMLQITSTEAVDAGMYQCVISNEAGEDITDTWLQVREIAPTFTSEPQDTTKIEGEPAMMSCQAVGAPKPTITWLRDGSTPVPDDLIQDNGDLFFASTVASDTADYMCVADNGVGTINVTARLTVYIPTVIQTPPHDTKVQLSLPAVIDCVVQHDPAVTVTVLWYHNTALVDTDASSRVNLLASGSLEIRQTLRSDKGTYECVVTSVAGNGRRNATLTIQELPWKPTNVASRISPSDSRTVELSWVAPFDGNSPLLRYIIEQKEDESAFTVIDSSVDPSLPSFNVVGVIPSRSYQFKVRAENILGAGEKSDPTLVLHIPEEPPDEAPNSVVTSSSSTTSIIVEWQTPPEDTWNGPLRGYILRYKLYGYTSTPYTPVNITSVRQTSYTLQGLEIWTRYEIQVAAYNGAGVGIYSQSLAQRTKEGVPSEAPRNVQTTVLNSTAIQFQWQMPDPQTINGINQGYKLHAWLNGSESSKIEVIVDPNPAITILEGTISGLKKYTEYKTSVLCFTSPGDGLASPTVTVRTHEDVPGSVGSLKLKDVVDTSLKVEWTVPTETNGVIRGYEIKWYRYNTTSTSPPISLPPEQREYTVTGLTATTRYTLVMWARTSVGRGPPKETSFSSGVPPLRPDPPSQLAISNIQSSSVHLQFEPGFSGHTSISAWIVEAQVGTSTAWLRLYEHQDPDSRGFPVPNLIPYMDYVFRLRAQNIAGESEPSQTTRRIQTLQDTPEIAPREVTVRAHSETSLRVRWVPLLKREWSGEPIGYHIYWQEVNAVTPDPTQGSYDLLEPYTGEYVIAGLQEWTEYSVQVQAYNEIGAGPISDGLVGRTTDTVPSSGPSNVTARATGPFVIDVTWGPVPKIDQNGAILGYKVRYYATSSPSEQLTLDVTGEASMNGSLSGLRGYTRYALSVLAYTRMGDGMVSSTVVVETQESVPGPPSGILFPVVTNTSAKITWRAPVEPNGIIQSYRVSYVQQGFPDNFKQTTEVGMAQEYTVSNLFDNTYYSFSVAAKTRLGWGQEASAIVITTNDRTAPTAPSKPSVDYIHSRDARISWTPGMDGNGPLRFYSLQIKEGAGSFLDRATHIDPGVISYFVDKLSPYTDYQFRLKAHNDVGPSPWSEESDVISTEQDVPDGEPGIQEVTPITPTSVRVIWTAPPISTHNGPLEGYRISYTELPDGSPVERASTDPSLLQYELANLLRYQDYEIKVRAYNTKGAGPCSRPVTVYVGVAIPSAAPSNVMASASGASSLRVTWEALPEEAKNGGLQGYKITYWETPSEARSARETPIKYTKTFPSEDTEATLDGLKCFTEYSLTVIGFNSAGDGPASDEITSVTEQSVPGIPAAVGFQRIRMTSLNLTWAPPELPCGQIKGYQVYYESITPIDGEISTITVEINGPLLTYGVEKLGEFATYTFRVKARTDGRSYGPYREANVTTGPQPGMPGPPGALYLEAEVDSFKLSWTRPEETGASQLIGYILESQEEGRSEWETQTDSVSPDALYYNVPYGNLKTSTRYKFRVMAENQQSISFPKATSELKQTPAGENTEQPDPGLTQKMFYEEWWFLVIVGLVVLIVLILITATLCMLGKSRLYKERKAHSRVNLDDPVSIHDGNLSDTFEMQQGNGTNGRSTGGRGRGRGRGGNRNGIYSRTNSYTRPPPRPSPGSIQYSEEEESKHYEAVHRQPSREQDETSSLTEKADLQSQTDSQSSCGSKGSESDIEYTEDPHSFVNHYASVPASAYPSHSWKRQKGPKAYSYTDSESDMHSIHINGLAGMPAGSRAPLHGFSSFV</sequence>
<dbReference type="InterPro" id="IPR003961">
    <property type="entry name" value="FN3_dom"/>
</dbReference>
<dbReference type="GO" id="GO:0016020">
    <property type="term" value="C:membrane"/>
    <property type="evidence" value="ECO:0007669"/>
    <property type="project" value="UniProtKB-SubCell"/>
</dbReference>
<dbReference type="FunFam" id="2.60.40.10:FF:000206">
    <property type="entry name" value="Sidekick cell adhesion molecule 2"/>
    <property type="match status" value="1"/>
</dbReference>
<dbReference type="OrthoDB" id="8923679at2759"/>
<evidence type="ECO:0000313" key="18">
    <source>
        <dbReference type="RefSeq" id="XP_022080214.1"/>
    </source>
</evidence>
<feature type="domain" description="Fibronectin type-III" evidence="16">
    <location>
        <begin position="1012"/>
        <end position="1107"/>
    </location>
</feature>
<dbReference type="SUPFAM" id="SSF49265">
    <property type="entry name" value="Fibronectin type III"/>
    <property type="match status" value="7"/>
</dbReference>
<dbReference type="SUPFAM" id="SSF48726">
    <property type="entry name" value="Immunoglobulin"/>
    <property type="match status" value="6"/>
</dbReference>
<dbReference type="FunFam" id="2.60.40.10:FF:000209">
    <property type="entry name" value="Sidekick cell adhesion molecule 2"/>
    <property type="match status" value="1"/>
</dbReference>
<evidence type="ECO:0000256" key="6">
    <source>
        <dbReference type="ARBA" id="ARBA00022889"/>
    </source>
</evidence>
<dbReference type="InterPro" id="IPR036116">
    <property type="entry name" value="FN3_sf"/>
</dbReference>
<dbReference type="PROSITE" id="PS50853">
    <property type="entry name" value="FN3"/>
    <property type="match status" value="13"/>
</dbReference>
<reference evidence="18" key="1">
    <citation type="submission" date="2025-08" db="UniProtKB">
        <authorList>
            <consortium name="RefSeq"/>
        </authorList>
    </citation>
    <scope>IDENTIFICATION</scope>
</reference>
<feature type="domain" description="Ig-like" evidence="15">
    <location>
        <begin position="511"/>
        <end position="601"/>
    </location>
</feature>
<evidence type="ECO:0000256" key="8">
    <source>
        <dbReference type="ARBA" id="ARBA00023136"/>
    </source>
</evidence>
<dbReference type="InterPro" id="IPR003598">
    <property type="entry name" value="Ig_sub2"/>
</dbReference>
<dbReference type="InterPro" id="IPR013098">
    <property type="entry name" value="Ig_I-set"/>
</dbReference>
<dbReference type="Pfam" id="PF13895">
    <property type="entry name" value="Ig_2"/>
    <property type="match status" value="1"/>
</dbReference>
<feature type="compositionally biased region" description="Polar residues" evidence="13">
    <location>
        <begin position="2066"/>
        <end position="2080"/>
    </location>
</feature>
<proteinExistence type="inferred from homology"/>
<dbReference type="FunFam" id="2.60.40.10:FF:000032">
    <property type="entry name" value="palladin isoform X1"/>
    <property type="match status" value="1"/>
</dbReference>
<keyword evidence="3 14" id="KW-0812">Transmembrane</keyword>
<evidence type="ECO:0000256" key="4">
    <source>
        <dbReference type="ARBA" id="ARBA00022729"/>
    </source>
</evidence>
<dbReference type="FunFam" id="2.60.40.10:FF:000360">
    <property type="entry name" value="Sidekick cell adhesion molecule 2"/>
    <property type="match status" value="1"/>
</dbReference>
<keyword evidence="7 14" id="KW-1133">Transmembrane helix</keyword>
<evidence type="ECO:0000313" key="17">
    <source>
        <dbReference type="Proteomes" id="UP000694845"/>
    </source>
</evidence>
<keyword evidence="6" id="KW-0130">Cell adhesion</keyword>
<dbReference type="Pfam" id="PF13927">
    <property type="entry name" value="Ig_3"/>
    <property type="match status" value="2"/>
</dbReference>
<dbReference type="CDD" id="cd00063">
    <property type="entry name" value="FN3"/>
    <property type="match status" value="13"/>
</dbReference>
<protein>
    <submittedName>
        <fullName evidence="18">Protein sidekick-2-like isoform X1</fullName>
    </submittedName>
</protein>
<evidence type="ECO:0000256" key="13">
    <source>
        <dbReference type="SAM" id="MobiDB-lite"/>
    </source>
</evidence>
<dbReference type="SMART" id="SM00409">
    <property type="entry name" value="IG"/>
    <property type="match status" value="6"/>
</dbReference>
<feature type="region of interest" description="Disordered" evidence="13">
    <location>
        <begin position="1979"/>
        <end position="2096"/>
    </location>
</feature>
<feature type="domain" description="Fibronectin type-III" evidence="16">
    <location>
        <begin position="811"/>
        <end position="910"/>
    </location>
</feature>
<keyword evidence="11" id="KW-0393">Immunoglobulin domain</keyword>
<feature type="domain" description="Fibronectin type-III" evidence="16">
    <location>
        <begin position="914"/>
        <end position="1008"/>
    </location>
</feature>
<feature type="domain" description="Ig-like" evidence="15">
    <location>
        <begin position="52"/>
        <end position="133"/>
    </location>
</feature>
<dbReference type="GeneID" id="110973604"/>
<gene>
    <name evidence="18" type="primary">LOC110973604</name>
</gene>
<dbReference type="KEGG" id="aplc:110973604"/>
<evidence type="ECO:0000256" key="5">
    <source>
        <dbReference type="ARBA" id="ARBA00022737"/>
    </source>
</evidence>
<dbReference type="PROSITE" id="PS50835">
    <property type="entry name" value="IG_LIKE"/>
    <property type="match status" value="6"/>
</dbReference>
<dbReference type="GO" id="GO:0004908">
    <property type="term" value="F:interleukin-1 receptor activity"/>
    <property type="evidence" value="ECO:0007669"/>
    <property type="project" value="InterPro"/>
</dbReference>
<feature type="domain" description="Fibronectin type-III" evidence="16">
    <location>
        <begin position="1719"/>
        <end position="1816"/>
    </location>
</feature>
<evidence type="ECO:0000256" key="10">
    <source>
        <dbReference type="ARBA" id="ARBA00023180"/>
    </source>
</evidence>
<name>A0A8B7XHE2_ACAPL</name>
<feature type="compositionally biased region" description="Basic and acidic residues" evidence="13">
    <location>
        <begin position="2048"/>
        <end position="2064"/>
    </location>
</feature>
<evidence type="ECO:0000259" key="15">
    <source>
        <dbReference type="PROSITE" id="PS50835"/>
    </source>
</evidence>
<dbReference type="PANTHER" id="PTHR44170:SF46">
    <property type="entry name" value="PROTEIN SIDEKICK"/>
    <property type="match status" value="1"/>
</dbReference>
<dbReference type="PRINTS" id="PR00014">
    <property type="entry name" value="FNTYPEIII"/>
</dbReference>
<feature type="domain" description="Ig-like" evidence="15">
    <location>
        <begin position="330"/>
        <end position="413"/>
    </location>
</feature>
<keyword evidence="17" id="KW-1185">Reference proteome</keyword>
<feature type="domain" description="Fibronectin type-III" evidence="16">
    <location>
        <begin position="608"/>
        <end position="704"/>
    </location>
</feature>
<comment type="subcellular location">
    <subcellularLocation>
        <location evidence="1">Membrane</location>
        <topology evidence="1">Single-pass type I membrane protein</topology>
    </subcellularLocation>
</comment>
<keyword evidence="10" id="KW-0325">Glycoprotein</keyword>
<feature type="domain" description="Fibronectin type-III" evidence="16">
    <location>
        <begin position="1216"/>
        <end position="1312"/>
    </location>
</feature>
<dbReference type="PANTHER" id="PTHR44170">
    <property type="entry name" value="PROTEIN SIDEKICK"/>
    <property type="match status" value="1"/>
</dbReference>
<dbReference type="InterPro" id="IPR007110">
    <property type="entry name" value="Ig-like_dom"/>
</dbReference>
<keyword evidence="8 14" id="KW-0472">Membrane</keyword>
<dbReference type="Proteomes" id="UP000694845">
    <property type="component" value="Unplaced"/>
</dbReference>
<evidence type="ECO:0000256" key="3">
    <source>
        <dbReference type="ARBA" id="ARBA00022692"/>
    </source>
</evidence>
<evidence type="ECO:0000256" key="14">
    <source>
        <dbReference type="SAM" id="Phobius"/>
    </source>
</evidence>
<evidence type="ECO:0000256" key="12">
    <source>
        <dbReference type="ARBA" id="ARBA00061621"/>
    </source>
</evidence>
<dbReference type="SMART" id="SM00408">
    <property type="entry name" value="IGc2"/>
    <property type="match status" value="6"/>
</dbReference>
<feature type="domain" description="Fibronectin type-III" evidence="16">
    <location>
        <begin position="1414"/>
        <end position="1508"/>
    </location>
</feature>
<accession>A0A8B7XHE2</accession>
<dbReference type="InterPro" id="IPR013783">
    <property type="entry name" value="Ig-like_fold"/>
</dbReference>
<dbReference type="FunFam" id="2.60.40.10:FF:000028">
    <property type="entry name" value="Neuronal cell adhesion molecule"/>
    <property type="match status" value="4"/>
</dbReference>
<evidence type="ECO:0000256" key="11">
    <source>
        <dbReference type="ARBA" id="ARBA00023319"/>
    </source>
</evidence>
<evidence type="ECO:0000256" key="9">
    <source>
        <dbReference type="ARBA" id="ARBA00023157"/>
    </source>
</evidence>
<feature type="domain" description="Fibronectin type-III" evidence="16">
    <location>
        <begin position="1513"/>
        <end position="1608"/>
    </location>
</feature>
<evidence type="ECO:0000256" key="1">
    <source>
        <dbReference type="ARBA" id="ARBA00004479"/>
    </source>
</evidence>
<feature type="domain" description="Fibronectin type-III" evidence="16">
    <location>
        <begin position="709"/>
        <end position="806"/>
    </location>
</feature>
<feature type="domain" description="Fibronectin type-III" evidence="16">
    <location>
        <begin position="1316"/>
        <end position="1409"/>
    </location>
</feature>
<comment type="similarity">
    <text evidence="12">Belongs to the sidekick family.</text>
</comment>
<keyword evidence="5" id="KW-0677">Repeat</keyword>
<feature type="domain" description="Fibronectin type-III" evidence="16">
    <location>
        <begin position="1818"/>
        <end position="1918"/>
    </location>
</feature>
<feature type="domain" description="Ig-like" evidence="15">
    <location>
        <begin position="153"/>
        <end position="227"/>
    </location>
</feature>
<dbReference type="InterPro" id="IPR036179">
    <property type="entry name" value="Ig-like_dom_sf"/>
</dbReference>
<keyword evidence="9" id="KW-1015">Disulfide bond</keyword>
<dbReference type="RefSeq" id="XP_022080214.1">
    <property type="nucleotide sequence ID" value="XM_022224522.1"/>
</dbReference>